<protein>
    <recommendedName>
        <fullName evidence="1">YqaJ viral recombinase domain-containing protein</fullName>
    </recommendedName>
</protein>
<keyword evidence="3" id="KW-1185">Reference proteome</keyword>
<dbReference type="CDD" id="cd22343">
    <property type="entry name" value="PDDEXK_lambda_exonuclease-like"/>
    <property type="match status" value="1"/>
</dbReference>
<dbReference type="Pfam" id="PF09588">
    <property type="entry name" value="YqaJ"/>
    <property type="match status" value="1"/>
</dbReference>
<evidence type="ECO:0000313" key="2">
    <source>
        <dbReference type="EMBL" id="KYN10439.1"/>
    </source>
</evidence>
<dbReference type="STRING" id="471704.A0A151ITW9"/>
<gene>
    <name evidence="2" type="ORF">ALC57_17422</name>
</gene>
<feature type="domain" description="YqaJ viral recombinase" evidence="1">
    <location>
        <begin position="28"/>
        <end position="175"/>
    </location>
</feature>
<feature type="non-terminal residue" evidence="2">
    <location>
        <position position="1"/>
    </location>
</feature>
<dbReference type="InterPro" id="IPR051703">
    <property type="entry name" value="NF-kappa-B_Signaling_Reg"/>
</dbReference>
<sequence>HLEKLAENARNWKQIEHDTKDQSNCELWKVTRNGMLTASNFGIVCRMRSTTSCATTVKNILFPPFIDTAAIKYGRDMEEMAKQDLAVQLKKQIKPCGLFIDRDNPWLGATPDGLLDEDGLVEIKCPLSAENLSAEKAVETLSRLKSMFDKKNGNQMNKNHHYFYQVQGQLNITQRKYCIFAIWTTKSVKTVRVDRDIDFWKNKMLLFLTRFYLECMLPEIVDSRHNRNMPIREPQYIIEAQTASRNTKRQHTATTCTNEQFSQDIKKLKQNEIPTETITTASVGPAVSEEEDCIIAGHSIKENLTAKDIANRKKVLNDTIIEIYDVKDNILSKYSNWIYSYAL</sequence>
<dbReference type="PANTHER" id="PTHR46609">
    <property type="entry name" value="EXONUCLEASE, PHAGE-TYPE/RECB, C-TERMINAL DOMAIN-CONTAINING PROTEIN"/>
    <property type="match status" value="1"/>
</dbReference>
<dbReference type="Gene3D" id="3.90.320.10">
    <property type="match status" value="1"/>
</dbReference>
<dbReference type="AlphaFoldDB" id="A0A151ITW9"/>
<dbReference type="GO" id="GO:0006281">
    <property type="term" value="P:DNA repair"/>
    <property type="evidence" value="ECO:0007669"/>
    <property type="project" value="UniProtKB-ARBA"/>
</dbReference>
<accession>A0A151ITW9</accession>
<name>A0A151ITW9_9HYME</name>
<dbReference type="InterPro" id="IPR019080">
    <property type="entry name" value="YqaJ_viral_recombinase"/>
</dbReference>
<evidence type="ECO:0000313" key="3">
    <source>
        <dbReference type="Proteomes" id="UP000078492"/>
    </source>
</evidence>
<organism evidence="2 3">
    <name type="scientific">Trachymyrmex cornetzi</name>
    <dbReference type="NCBI Taxonomy" id="471704"/>
    <lineage>
        <taxon>Eukaryota</taxon>
        <taxon>Metazoa</taxon>
        <taxon>Ecdysozoa</taxon>
        <taxon>Arthropoda</taxon>
        <taxon>Hexapoda</taxon>
        <taxon>Insecta</taxon>
        <taxon>Pterygota</taxon>
        <taxon>Neoptera</taxon>
        <taxon>Endopterygota</taxon>
        <taxon>Hymenoptera</taxon>
        <taxon>Apocrita</taxon>
        <taxon>Aculeata</taxon>
        <taxon>Formicoidea</taxon>
        <taxon>Formicidae</taxon>
        <taxon>Myrmicinae</taxon>
        <taxon>Trachymyrmex</taxon>
    </lineage>
</organism>
<reference evidence="2 3" key="1">
    <citation type="submission" date="2015-09" db="EMBL/GenBank/DDBJ databases">
        <title>Trachymyrmex cornetzi WGS genome.</title>
        <authorList>
            <person name="Nygaard S."/>
            <person name="Hu H."/>
            <person name="Boomsma J."/>
            <person name="Zhang G."/>
        </authorList>
    </citation>
    <scope>NUCLEOTIDE SEQUENCE [LARGE SCALE GENOMIC DNA]</scope>
    <source>
        <strain evidence="2">Tcor2-1</strain>
        <tissue evidence="2">Whole body</tissue>
    </source>
</reference>
<evidence type="ECO:0000259" key="1">
    <source>
        <dbReference type="Pfam" id="PF09588"/>
    </source>
</evidence>
<dbReference type="SUPFAM" id="SSF52980">
    <property type="entry name" value="Restriction endonuclease-like"/>
    <property type="match status" value="1"/>
</dbReference>
<dbReference type="EMBL" id="KQ980998">
    <property type="protein sequence ID" value="KYN10439.1"/>
    <property type="molecule type" value="Genomic_DNA"/>
</dbReference>
<dbReference type="Proteomes" id="UP000078492">
    <property type="component" value="Unassembled WGS sequence"/>
</dbReference>
<dbReference type="PANTHER" id="PTHR46609:SF8">
    <property type="entry name" value="YQAJ VIRAL RECOMBINASE DOMAIN-CONTAINING PROTEIN"/>
    <property type="match status" value="1"/>
</dbReference>
<dbReference type="InterPro" id="IPR011604">
    <property type="entry name" value="PDDEXK-like_dom_sf"/>
</dbReference>
<proteinExistence type="predicted"/>
<dbReference type="InterPro" id="IPR011335">
    <property type="entry name" value="Restrct_endonuc-II-like"/>
</dbReference>